<feature type="chain" id="PRO_5037519760" evidence="1">
    <location>
        <begin position="22"/>
        <end position="669"/>
    </location>
</feature>
<evidence type="ECO:0000259" key="2">
    <source>
        <dbReference type="PROSITE" id="PS50853"/>
    </source>
</evidence>
<evidence type="ECO:0000256" key="1">
    <source>
        <dbReference type="SAM" id="SignalP"/>
    </source>
</evidence>
<comment type="caution">
    <text evidence="3">The sequence shown here is derived from an EMBL/GenBank/DDBJ whole genome shotgun (WGS) entry which is preliminary data.</text>
</comment>
<evidence type="ECO:0000313" key="3">
    <source>
        <dbReference type="EMBL" id="MBI4725980.1"/>
    </source>
</evidence>
<dbReference type="PROSITE" id="PS50853">
    <property type="entry name" value="FN3"/>
    <property type="match status" value="3"/>
</dbReference>
<dbReference type="EMBL" id="JACQXR010000022">
    <property type="protein sequence ID" value="MBI4725980.1"/>
    <property type="molecule type" value="Genomic_DNA"/>
</dbReference>
<protein>
    <submittedName>
        <fullName evidence="3">SUMF1/EgtB/PvdO family nonheme iron enzyme</fullName>
    </submittedName>
</protein>
<dbReference type="SUPFAM" id="SSF49265">
    <property type="entry name" value="Fibronectin type III"/>
    <property type="match status" value="2"/>
</dbReference>
<dbReference type="SUPFAM" id="SSF56436">
    <property type="entry name" value="C-type lectin-like"/>
    <property type="match status" value="1"/>
</dbReference>
<accession>A0A933I7C9</accession>
<evidence type="ECO:0000313" key="4">
    <source>
        <dbReference type="Proteomes" id="UP000736328"/>
    </source>
</evidence>
<dbReference type="InterPro" id="IPR013783">
    <property type="entry name" value="Ig-like_fold"/>
</dbReference>
<dbReference type="Pfam" id="PF03781">
    <property type="entry name" value="FGE-sulfatase"/>
    <property type="match status" value="1"/>
</dbReference>
<feature type="domain" description="Fibronectin type-III" evidence="2">
    <location>
        <begin position="226"/>
        <end position="321"/>
    </location>
</feature>
<feature type="domain" description="Fibronectin type-III" evidence="2">
    <location>
        <begin position="34"/>
        <end position="129"/>
    </location>
</feature>
<name>A0A933I7C9_UNCT6</name>
<keyword evidence="1" id="KW-0732">Signal</keyword>
<dbReference type="PANTHER" id="PTHR23150">
    <property type="entry name" value="SULFATASE MODIFYING FACTOR 1, 2"/>
    <property type="match status" value="1"/>
</dbReference>
<dbReference type="InterPro" id="IPR003961">
    <property type="entry name" value="FN3_dom"/>
</dbReference>
<dbReference type="InterPro" id="IPR005532">
    <property type="entry name" value="SUMF_dom"/>
</dbReference>
<dbReference type="InterPro" id="IPR036116">
    <property type="entry name" value="FN3_sf"/>
</dbReference>
<dbReference type="GO" id="GO:0120147">
    <property type="term" value="F:formylglycine-generating oxidase activity"/>
    <property type="evidence" value="ECO:0007669"/>
    <property type="project" value="TreeGrafter"/>
</dbReference>
<dbReference type="AlphaFoldDB" id="A0A933I7C9"/>
<proteinExistence type="predicted"/>
<dbReference type="Proteomes" id="UP000736328">
    <property type="component" value="Unassembled WGS sequence"/>
</dbReference>
<dbReference type="Gene3D" id="3.90.1580.10">
    <property type="entry name" value="paralog of FGE (formylglycine-generating enzyme)"/>
    <property type="match status" value="1"/>
</dbReference>
<gene>
    <name evidence="3" type="ORF">HY768_01940</name>
</gene>
<dbReference type="InterPro" id="IPR016187">
    <property type="entry name" value="CTDL_fold"/>
</dbReference>
<feature type="domain" description="Fibronectin type-III" evidence="2">
    <location>
        <begin position="326"/>
        <end position="416"/>
    </location>
</feature>
<dbReference type="CDD" id="cd00063">
    <property type="entry name" value="FN3"/>
    <property type="match status" value="1"/>
</dbReference>
<dbReference type="Gene3D" id="2.60.40.10">
    <property type="entry name" value="Immunoglobulins"/>
    <property type="match status" value="3"/>
</dbReference>
<feature type="signal peptide" evidence="1">
    <location>
        <begin position="1"/>
        <end position="21"/>
    </location>
</feature>
<reference evidence="3" key="1">
    <citation type="submission" date="2020-07" db="EMBL/GenBank/DDBJ databases">
        <title>Huge and variable diversity of episymbiotic CPR bacteria and DPANN archaea in groundwater ecosystems.</title>
        <authorList>
            <person name="He C.Y."/>
            <person name="Keren R."/>
            <person name="Whittaker M."/>
            <person name="Farag I.F."/>
            <person name="Doudna J."/>
            <person name="Cate J.H.D."/>
            <person name="Banfield J.F."/>
        </authorList>
    </citation>
    <scope>NUCLEOTIDE SEQUENCE</scope>
    <source>
        <strain evidence="3">NC_groundwater_1520_Pr4_B-0.1um_53_5</strain>
    </source>
</reference>
<sequence>MKQKTLIIVACSLLIVMGCSKKFSFNNPVDPVIPPAAPKLSSPTDTSTGISINPIFTWTASEGAASYALQVSANAACTNFVYNQSGIVSTSDTVTGLSYSTSYYWRVKADKKANSSDWTGLWQFTTTSATAPIVVTNATTNVTQTTAQLNGTVNPNNDVTTYYFQSGTTTSYGMITTTQNAGTGTSVVAVNASIGSLSPGTIYHYRIAAANSGGTSYGNDGVFTTVPNAPVLSTPANNATGVALNPTLIWNASSGAASYALQVSVDSLFGSFIYNQSGLTGTSQAISGLTAGTKYYWRVNATNSSGTSEWSSLLCFTTGNPPATPTLSTPANGAAGITTNPTLTWNASSGATSYTLQVSTSNTFGSFVYNQSGLASTSQAIGGLVCDTTYYWRVNASDSFGSSSWSSVWNFATVSANIVWISIPAGNFKMGSLPDDPYAMTNEQPQHTVYLDAFQISKYEITNSQYKAFMDAGGYTYSAYWTAEGWNWRTTNSITEPAYWSTGNYNSGPGFPNHPVVGVSWYEAFAFYNWAGGYLPTEAQWEKAARGTDSTNYWPWGSTWDSTKCNSYYNTAPDTFTYSSPVGFFATGASPYGAYDMAGNVWEWCNDWYDESYYGSSPSSNPTGPATGKYRVHRGGSWDNSAGSCRTAYRHYFLDPDCRYYYLGFRLAK</sequence>
<organism evidence="3 4">
    <name type="scientific">candidate division TA06 bacterium</name>
    <dbReference type="NCBI Taxonomy" id="2250710"/>
    <lineage>
        <taxon>Bacteria</taxon>
        <taxon>Bacteria division TA06</taxon>
    </lineage>
</organism>
<dbReference type="SMART" id="SM00060">
    <property type="entry name" value="FN3"/>
    <property type="match status" value="4"/>
</dbReference>
<dbReference type="InterPro" id="IPR051043">
    <property type="entry name" value="Sulfatase_Mod_Factor_Kinase"/>
</dbReference>
<dbReference type="PANTHER" id="PTHR23150:SF19">
    <property type="entry name" value="FORMYLGLYCINE-GENERATING ENZYME"/>
    <property type="match status" value="1"/>
</dbReference>
<dbReference type="PROSITE" id="PS51257">
    <property type="entry name" value="PROKAR_LIPOPROTEIN"/>
    <property type="match status" value="1"/>
</dbReference>
<dbReference type="InterPro" id="IPR042095">
    <property type="entry name" value="SUMF_sf"/>
</dbReference>